<feature type="transmembrane region" description="Helical" evidence="6">
    <location>
        <begin position="30"/>
        <end position="51"/>
    </location>
</feature>
<dbReference type="PANTHER" id="PTHR10434:SF10">
    <property type="entry name" value="1-ACYL-SN-GLYCEROL-3-PHOSPHATE ACYLTRANSFERASE ACL-1-RELATED"/>
    <property type="match status" value="1"/>
</dbReference>
<dbReference type="NCBIfam" id="TIGR00530">
    <property type="entry name" value="AGP_acyltrn"/>
    <property type="match status" value="1"/>
</dbReference>
<dbReference type="GO" id="GO:0016020">
    <property type="term" value="C:membrane"/>
    <property type="evidence" value="ECO:0007669"/>
    <property type="project" value="InterPro"/>
</dbReference>
<dbReference type="Pfam" id="PF01553">
    <property type="entry name" value="Acyltransferase"/>
    <property type="match status" value="1"/>
</dbReference>
<dbReference type="GO" id="GO:0003841">
    <property type="term" value="F:1-acylglycerol-3-phosphate O-acyltransferase activity"/>
    <property type="evidence" value="ECO:0007669"/>
    <property type="project" value="UniProtKB-UniRule"/>
</dbReference>
<evidence type="ECO:0000256" key="4">
    <source>
        <dbReference type="ARBA" id="ARBA00023315"/>
    </source>
</evidence>
<protein>
    <recommendedName>
        <fullName evidence="5">1-acyl-sn-glycerol-3-phosphate acyltransferase</fullName>
        <ecNumber evidence="5">2.3.1.51</ecNumber>
    </recommendedName>
</protein>
<feature type="domain" description="Phospholipid/glycerol acyltransferase" evidence="7">
    <location>
        <begin position="96"/>
        <end position="210"/>
    </location>
</feature>
<keyword evidence="5" id="KW-0594">Phospholipid biosynthesis</keyword>
<dbReference type="AlphaFoldDB" id="A0A1I8E972"/>
<dbReference type="CDD" id="cd07989">
    <property type="entry name" value="LPLAT_AGPAT-like"/>
    <property type="match status" value="1"/>
</dbReference>
<dbReference type="GO" id="GO:0005783">
    <property type="term" value="C:endoplasmic reticulum"/>
    <property type="evidence" value="ECO:0007669"/>
    <property type="project" value="TreeGrafter"/>
</dbReference>
<dbReference type="GO" id="GO:0006654">
    <property type="term" value="P:phosphatidic acid biosynthetic process"/>
    <property type="evidence" value="ECO:0007669"/>
    <property type="project" value="TreeGrafter"/>
</dbReference>
<keyword evidence="5" id="KW-0444">Lipid biosynthesis</keyword>
<evidence type="ECO:0000313" key="8">
    <source>
        <dbReference type="WBParaSite" id="maker-PairedContig_1099-snap-gene-0.3-mRNA-1"/>
    </source>
</evidence>
<keyword evidence="3 5" id="KW-0808">Transferase</keyword>
<dbReference type="InterPro" id="IPR004552">
    <property type="entry name" value="AGP_acyltrans"/>
</dbReference>
<keyword evidence="5" id="KW-0443">Lipid metabolism</keyword>
<keyword evidence="5" id="KW-1208">Phospholipid metabolism</keyword>
<dbReference type="PANTHER" id="PTHR10434">
    <property type="entry name" value="1-ACYL-SN-GLYCEROL-3-PHOSPHATE ACYLTRANSFERASE"/>
    <property type="match status" value="1"/>
</dbReference>
<accession>A0A1I8E972</accession>
<evidence type="ECO:0000259" key="7">
    <source>
        <dbReference type="SMART" id="SM00563"/>
    </source>
</evidence>
<evidence type="ECO:0000256" key="5">
    <source>
        <dbReference type="RuleBase" id="RU361267"/>
    </source>
</evidence>
<organism evidence="8">
    <name type="scientific">Wuchereria bancrofti</name>
    <dbReference type="NCBI Taxonomy" id="6293"/>
    <lineage>
        <taxon>Eukaryota</taxon>
        <taxon>Metazoa</taxon>
        <taxon>Ecdysozoa</taxon>
        <taxon>Nematoda</taxon>
        <taxon>Chromadorea</taxon>
        <taxon>Rhabditida</taxon>
        <taxon>Spirurina</taxon>
        <taxon>Spiruromorpha</taxon>
        <taxon>Filarioidea</taxon>
        <taxon>Onchocercidae</taxon>
        <taxon>Wuchereria</taxon>
    </lineage>
</organism>
<evidence type="ECO:0000256" key="6">
    <source>
        <dbReference type="SAM" id="Phobius"/>
    </source>
</evidence>
<comment type="pathway">
    <text evidence="1">Phospholipid metabolism; CDP-diacylglycerol biosynthesis; CDP-diacylglycerol from sn-glycerol 3-phosphate: step 2/3.</text>
</comment>
<comment type="similarity">
    <text evidence="2 5">Belongs to the 1-acyl-sn-glycerol-3-phosphate acyltransferase family.</text>
</comment>
<dbReference type="SMART" id="SM00563">
    <property type="entry name" value="PlsC"/>
    <property type="match status" value="1"/>
</dbReference>
<keyword evidence="6" id="KW-0812">Transmembrane</keyword>
<sequence length="268" mass="30976">MWNEFIILNIVIFICIAFGPLWITSPKFRYYFKVILYTICLVTAGTIGACLSLPNGRTPKNHWYLHTFRTFQLLTFWCGISYEIRNRNFIEVDNSFIVVANHQTLLDVLTLTYVWPENCVVLLKSSLKFMPGFNVCAYLCEAIFINRFSKVAAHKSVEKAISAVRNYRRIWIFPEGTRNSSGTMLPFKKGAFIIAREANVPIIPIVISSYQSFYRKDDYKFDYGGRVIIEILPAIDSSAYSDIDSLSEECHKQMENVYRKISDELCSK</sequence>
<dbReference type="WBParaSite" id="maker-PairedContig_1099-snap-gene-0.3-mRNA-1">
    <property type="protein sequence ID" value="maker-PairedContig_1099-snap-gene-0.3-mRNA-1"/>
    <property type="gene ID" value="maker-PairedContig_1099-snap-gene-0.3"/>
</dbReference>
<comment type="domain">
    <text evidence="5">The HXXXXD motif is essential for acyltransferase activity and may constitute the binding site for the phosphate moiety of the glycerol-3-phosphate.</text>
</comment>
<reference evidence="8" key="1">
    <citation type="submission" date="2016-11" db="UniProtKB">
        <authorList>
            <consortium name="WormBaseParasite"/>
        </authorList>
    </citation>
    <scope>IDENTIFICATION</scope>
    <source>
        <strain evidence="8">pt0022</strain>
    </source>
</reference>
<evidence type="ECO:0000256" key="1">
    <source>
        <dbReference type="ARBA" id="ARBA00004728"/>
    </source>
</evidence>
<keyword evidence="6" id="KW-1133">Transmembrane helix</keyword>
<name>A0A1I8E972_WUCBA</name>
<keyword evidence="6" id="KW-0472">Membrane</keyword>
<dbReference type="STRING" id="6293.A0A1I8E972"/>
<dbReference type="EC" id="2.3.1.51" evidence="5"/>
<comment type="catalytic activity">
    <reaction evidence="5">
        <text>a 1-acyl-sn-glycero-3-phosphate + an acyl-CoA = a 1,2-diacyl-sn-glycero-3-phosphate + CoA</text>
        <dbReference type="Rhea" id="RHEA:19709"/>
        <dbReference type="ChEBI" id="CHEBI:57287"/>
        <dbReference type="ChEBI" id="CHEBI:57970"/>
        <dbReference type="ChEBI" id="CHEBI:58342"/>
        <dbReference type="ChEBI" id="CHEBI:58608"/>
        <dbReference type="EC" id="2.3.1.51"/>
    </reaction>
</comment>
<dbReference type="InterPro" id="IPR002123">
    <property type="entry name" value="Plipid/glycerol_acylTrfase"/>
</dbReference>
<dbReference type="SUPFAM" id="SSF69593">
    <property type="entry name" value="Glycerol-3-phosphate (1)-acyltransferase"/>
    <property type="match status" value="1"/>
</dbReference>
<keyword evidence="4 5" id="KW-0012">Acyltransferase</keyword>
<proteinExistence type="inferred from homology"/>
<evidence type="ECO:0000256" key="3">
    <source>
        <dbReference type="ARBA" id="ARBA00022679"/>
    </source>
</evidence>
<evidence type="ECO:0000256" key="2">
    <source>
        <dbReference type="ARBA" id="ARBA00008655"/>
    </source>
</evidence>
<feature type="transmembrane region" description="Helical" evidence="6">
    <location>
        <begin position="6"/>
        <end position="23"/>
    </location>
</feature>